<feature type="compositionally biased region" description="Polar residues" evidence="1">
    <location>
        <begin position="286"/>
        <end position="300"/>
    </location>
</feature>
<organism evidence="2 3">
    <name type="scientific">Lottia gigantea</name>
    <name type="common">Giant owl limpet</name>
    <dbReference type="NCBI Taxonomy" id="225164"/>
    <lineage>
        <taxon>Eukaryota</taxon>
        <taxon>Metazoa</taxon>
        <taxon>Spiralia</taxon>
        <taxon>Lophotrochozoa</taxon>
        <taxon>Mollusca</taxon>
        <taxon>Gastropoda</taxon>
        <taxon>Patellogastropoda</taxon>
        <taxon>Lottioidea</taxon>
        <taxon>Lottiidae</taxon>
        <taxon>Lottia</taxon>
    </lineage>
</organism>
<accession>V4CBD6</accession>
<evidence type="ECO:0000256" key="1">
    <source>
        <dbReference type="SAM" id="MobiDB-lite"/>
    </source>
</evidence>
<reference evidence="2 3" key="1">
    <citation type="journal article" date="2013" name="Nature">
        <title>Insights into bilaterian evolution from three spiralian genomes.</title>
        <authorList>
            <person name="Simakov O."/>
            <person name="Marletaz F."/>
            <person name="Cho S.J."/>
            <person name="Edsinger-Gonzales E."/>
            <person name="Havlak P."/>
            <person name="Hellsten U."/>
            <person name="Kuo D.H."/>
            <person name="Larsson T."/>
            <person name="Lv J."/>
            <person name="Arendt D."/>
            <person name="Savage R."/>
            <person name="Osoegawa K."/>
            <person name="de Jong P."/>
            <person name="Grimwood J."/>
            <person name="Chapman J.A."/>
            <person name="Shapiro H."/>
            <person name="Aerts A."/>
            <person name="Otillar R.P."/>
            <person name="Terry A.Y."/>
            <person name="Boore J.L."/>
            <person name="Grigoriev I.V."/>
            <person name="Lindberg D.R."/>
            <person name="Seaver E.C."/>
            <person name="Weisblat D.A."/>
            <person name="Putnam N.H."/>
            <person name="Rokhsar D.S."/>
        </authorList>
    </citation>
    <scope>NUCLEOTIDE SEQUENCE [LARGE SCALE GENOMIC DNA]</scope>
</reference>
<dbReference type="GeneID" id="20242539"/>
<sequence>MSTVIGLEDLIQHINIVYPNRLERLSDESSEECPNHDGMTSLSRSQVMPLNLTDIKKEQRRLAALMDIKSRDPLFGVPKPQVRQVHPAPKKRCIICSLPKVDRKSFSRGSFGPWAGIAIPRIPETEIYNVDDTEDDRNPDGCQHRYSDGAELFGNYSSNSFQLPTLEAEIILDETSMRLTKDRFKLPPIFDASSSSPDRGQLLALSSDKTFFNTTPRGINYDTYSGAFSGSTRSSFLSRIQESATPLQSRTERRQPVRRNTISESDLPTRGFTDEKRSRDRRRRVSTQSMESVDIPSSATLRYHHRQPSDLLPVPLNTPDTQLSEQNYNDFTYSKRELTFEFVRDGSSVYSRDTTQIETPDDVWSRVQSASWCKCSNVDFSKTRCSECLKIGGHQRWCISKLGLCPACGKVVKTSMSVVGERRVSRSPTFTFTRERSNRSPPFSPRREAMDHGADTTSGPHHAARSKPPSAELKVRFSGTDQVRPISPLESRTFEVENEDEDDDADTQAVVMEESLAHNPKSKRQKPKPSPRPSHPPDIHKHAYELALSDSRVLKHKKEKDFEKTFTNSLTNSLFSYFPKWRRPQSKSIPPEAIGLRDPDKQNGGKIKVKKGMKHILGKIKIEDYYGRGKKSK</sequence>
<dbReference type="Proteomes" id="UP000030746">
    <property type="component" value="Unassembled WGS sequence"/>
</dbReference>
<name>V4CBD6_LOTGI</name>
<evidence type="ECO:0000313" key="2">
    <source>
        <dbReference type="EMBL" id="ESO99169.1"/>
    </source>
</evidence>
<keyword evidence="3" id="KW-1185">Reference proteome</keyword>
<feature type="region of interest" description="Disordered" evidence="1">
    <location>
        <begin position="423"/>
        <end position="539"/>
    </location>
</feature>
<feature type="compositionally biased region" description="Basic residues" evidence="1">
    <location>
        <begin position="520"/>
        <end position="529"/>
    </location>
</feature>
<feature type="compositionally biased region" description="Basic and acidic residues" evidence="1">
    <location>
        <begin position="445"/>
        <end position="454"/>
    </location>
</feature>
<dbReference type="CTD" id="20242539"/>
<gene>
    <name evidence="2" type="ORF">LOTGIDRAFT_173811</name>
</gene>
<dbReference type="EMBL" id="KB201091">
    <property type="protein sequence ID" value="ESO99169.1"/>
    <property type="molecule type" value="Genomic_DNA"/>
</dbReference>
<proteinExistence type="predicted"/>
<dbReference type="OrthoDB" id="6120423at2759"/>
<feature type="region of interest" description="Disordered" evidence="1">
    <location>
        <begin position="239"/>
        <end position="315"/>
    </location>
</feature>
<protein>
    <submittedName>
        <fullName evidence="2">Uncharacterized protein</fullName>
    </submittedName>
</protein>
<feature type="region of interest" description="Disordered" evidence="1">
    <location>
        <begin position="582"/>
        <end position="606"/>
    </location>
</feature>
<dbReference type="RefSeq" id="XP_009050129.1">
    <property type="nucleotide sequence ID" value="XM_009051881.1"/>
</dbReference>
<dbReference type="KEGG" id="lgi:LOTGIDRAFT_173811"/>
<feature type="compositionally biased region" description="Polar residues" evidence="1">
    <location>
        <begin position="239"/>
        <end position="249"/>
    </location>
</feature>
<dbReference type="OMA" id="GGHENWC"/>
<feature type="compositionally biased region" description="Acidic residues" evidence="1">
    <location>
        <begin position="496"/>
        <end position="506"/>
    </location>
</feature>
<dbReference type="HOGENOM" id="CLU_432308_0_0_1"/>
<evidence type="ECO:0000313" key="3">
    <source>
        <dbReference type="Proteomes" id="UP000030746"/>
    </source>
</evidence>
<dbReference type="AlphaFoldDB" id="V4CBD6"/>